<gene>
    <name evidence="1" type="ORF">HMPREF1076_03699</name>
</gene>
<dbReference type="Proteomes" id="UP000006330">
    <property type="component" value="Unassembled WGS sequence"/>
</dbReference>
<evidence type="ECO:0008006" key="3">
    <source>
        <dbReference type="Google" id="ProtNLM"/>
    </source>
</evidence>
<dbReference type="PATRIC" id="fig|999418.3.peg.3772"/>
<organism evidence="1 2">
    <name type="scientific">Parabacteroides goldsteinii CL02T12C30</name>
    <dbReference type="NCBI Taxonomy" id="999418"/>
    <lineage>
        <taxon>Bacteria</taxon>
        <taxon>Pseudomonadati</taxon>
        <taxon>Bacteroidota</taxon>
        <taxon>Bacteroidia</taxon>
        <taxon>Bacteroidales</taxon>
        <taxon>Tannerellaceae</taxon>
        <taxon>Parabacteroides</taxon>
    </lineage>
</organism>
<comment type="caution">
    <text evidence="1">The sequence shown here is derived from an EMBL/GenBank/DDBJ whole genome shotgun (WGS) entry which is preliminary data.</text>
</comment>
<evidence type="ECO:0000313" key="1">
    <source>
        <dbReference type="EMBL" id="EKN10892.1"/>
    </source>
</evidence>
<dbReference type="RefSeq" id="WP_007656639.1">
    <property type="nucleotide sequence ID" value="NZ_JH976474.1"/>
</dbReference>
<sequence length="366" mass="40087">MKKIEGKGILSLLFFCICFCGCEKDGLQEKTRQLYIQLSMPESIHVETKGTGDTKPVLGGVDVQNIWIVQFKVNDDDNKSTGSCLKALYVPQSGISKSTDENQDGLIVNLKTGGDTDISKFTADNSLFYVIANGSRAMLTNEGSDDAMYSLTAEELAKITESDLKAKTVPIGTSGKPFVTTSPKLLTSEPFYYTPTNEGVIKVRAQMFRTFAKIKVNITSVSPGLFVLDETSGDATVKIYNLPQNMATYRAAGTNEKTYPTATQQGKNQKENGPGSESDKLAGCTYIELAGIYKYDPSHTDGVKVKYTFYLGGNFTNDYNIARDYSYDITFRIAGPNSADVRVEITDGNVAIFDEVDVIKNIIVDF</sequence>
<dbReference type="OrthoDB" id="1002035at2"/>
<accession>K5YBY2</accession>
<dbReference type="AlphaFoldDB" id="K5YBY2"/>
<proteinExistence type="predicted"/>
<dbReference type="HOGENOM" id="CLU_064485_0_0_10"/>
<name>K5YBY2_9BACT</name>
<protein>
    <recommendedName>
        <fullName evidence="3">Major fimbrial subunit protein N-terminal domain-containing protein</fullName>
    </recommendedName>
</protein>
<dbReference type="EMBL" id="AGZO01000026">
    <property type="protein sequence ID" value="EKN10892.1"/>
    <property type="molecule type" value="Genomic_DNA"/>
</dbReference>
<reference evidence="1 2" key="1">
    <citation type="submission" date="2012-02" db="EMBL/GenBank/DDBJ databases">
        <title>The Genome Sequence of Parabacteroides goldsteinii CL02T12C30.</title>
        <authorList>
            <consortium name="The Broad Institute Genome Sequencing Platform"/>
            <person name="Earl A."/>
            <person name="Ward D."/>
            <person name="Feldgarden M."/>
            <person name="Gevers D."/>
            <person name="Zitomersky N.L."/>
            <person name="Coyne M.J."/>
            <person name="Comstock L.E."/>
            <person name="Young S.K."/>
            <person name="Zeng Q."/>
            <person name="Gargeya S."/>
            <person name="Fitzgerald M."/>
            <person name="Haas B."/>
            <person name="Abouelleil A."/>
            <person name="Alvarado L."/>
            <person name="Arachchi H.M."/>
            <person name="Berlin A."/>
            <person name="Chapman S.B."/>
            <person name="Gearin G."/>
            <person name="Goldberg J."/>
            <person name="Griggs A."/>
            <person name="Gujja S."/>
            <person name="Hansen M."/>
            <person name="Heiman D."/>
            <person name="Howarth C."/>
            <person name="Larimer J."/>
            <person name="Lui A."/>
            <person name="MacDonald P.J.P."/>
            <person name="McCowen C."/>
            <person name="Montmayeur A."/>
            <person name="Murphy C."/>
            <person name="Neiman D."/>
            <person name="Pearson M."/>
            <person name="Priest M."/>
            <person name="Roberts A."/>
            <person name="Saif S."/>
            <person name="Shea T."/>
            <person name="Sisk P."/>
            <person name="Stolte C."/>
            <person name="Sykes S."/>
            <person name="Wortman J."/>
            <person name="Nusbaum C."/>
            <person name="Birren B."/>
        </authorList>
    </citation>
    <scope>NUCLEOTIDE SEQUENCE [LARGE SCALE GENOMIC DNA]</scope>
    <source>
        <strain evidence="1 2">CL02T12C30</strain>
    </source>
</reference>
<evidence type="ECO:0000313" key="2">
    <source>
        <dbReference type="Proteomes" id="UP000006330"/>
    </source>
</evidence>